<protein>
    <submittedName>
        <fullName evidence="6">LADA_0F05600g1_1</fullName>
    </submittedName>
</protein>
<dbReference type="Pfam" id="PF23164">
    <property type="entry name" value="UBL_AVO1"/>
    <property type="match status" value="1"/>
</dbReference>
<organism evidence="6 7">
    <name type="scientific">Lachancea dasiensis</name>
    <dbReference type="NCBI Taxonomy" id="1072105"/>
    <lineage>
        <taxon>Eukaryota</taxon>
        <taxon>Fungi</taxon>
        <taxon>Dikarya</taxon>
        <taxon>Ascomycota</taxon>
        <taxon>Saccharomycotina</taxon>
        <taxon>Saccharomycetes</taxon>
        <taxon>Saccharomycetales</taxon>
        <taxon>Saccharomycetaceae</taxon>
        <taxon>Lachancea</taxon>
    </lineage>
</organism>
<evidence type="ECO:0000259" key="4">
    <source>
        <dbReference type="Pfam" id="PF16979"/>
    </source>
</evidence>
<comment type="similarity">
    <text evidence="1">Belongs to the SIN1 family.</text>
</comment>
<feature type="compositionally biased region" description="Basic and acidic residues" evidence="2">
    <location>
        <begin position="88"/>
        <end position="98"/>
    </location>
</feature>
<dbReference type="InterPro" id="IPR031313">
    <property type="entry name" value="Sin1_PH_dom"/>
</dbReference>
<dbReference type="Pfam" id="PF16979">
    <property type="entry name" value="SIN1_PH"/>
    <property type="match status" value="1"/>
</dbReference>
<dbReference type="PANTHER" id="PTHR13335">
    <property type="entry name" value="TARGET OF RAPAMYCIN COMPLEX 2 SUBUNIT MAPKAP1"/>
    <property type="match status" value="1"/>
</dbReference>
<reference evidence="6 7" key="1">
    <citation type="submission" date="2016-03" db="EMBL/GenBank/DDBJ databases">
        <authorList>
            <person name="Devillers H."/>
        </authorList>
    </citation>
    <scope>NUCLEOTIDE SEQUENCE [LARGE SCALE GENOMIC DNA]</scope>
    <source>
        <strain evidence="6">CBS 10888</strain>
    </source>
</reference>
<dbReference type="GO" id="GO:0005546">
    <property type="term" value="F:phosphatidylinositol-4,5-bisphosphate binding"/>
    <property type="evidence" value="ECO:0007669"/>
    <property type="project" value="EnsemblFungi"/>
</dbReference>
<feature type="region of interest" description="Disordered" evidence="2">
    <location>
        <begin position="235"/>
        <end position="272"/>
    </location>
</feature>
<sequence>MDAVKSINMLRSSFLRGSFDEGLAKRIIKPYVPDFEEQGEIPLELRDLYRLDDGADLLDTLESPSISENYMAEIELLQRARFQQKIPSAKDPRFKEGARPNLKAGARDRRQKVSGVSQTAERHTLLNKSKAENLHGQVPALDKKVDVNVGEGPVTSLTTSISRGQHDSKGKRKALSFSRIFKPQNNQGTVDEFRRPSATSVEIKTTDSHQPIGKQSKDLGFYDGAFNYDEILEDDEDDEDDDEDDLEQNDGFFLGGLPKSPESKQNKPAKLGNFPRYAQNFLSVSDENNNPVLAGLDGKVSNQTPDTETIKSASRKEDVSDLDSYMDENDLRELDLEDKGHSNDVTHNTYLRHISSTDFINGSNNLVSSSNSYVASNASSYGQSLLDSEIEELETQSLCHERSSVLDDSLLADELFISESLPGHSIPRSHAFKYMDGNQQAPFSSQSPSLNSDADKLKDQSFSISFTARRSDQFGASKKGIVNPRSLSNSTTKAIRGLHRTASSTGPTNSMKENIRHKRSASDSKSQGKFSKTNFDLSVFKKVEPSKSDPPTASQLTNIFKQKESQSSNPLAYFSFVSGDQVPKSESMNLYVYIQDSIEYRSEPINVGVRKSSSTFEVIGFILYQYSTRYKSDCDRSGLSPEELIKPNMFVLKIVDEDGEPFEDNFGTVERKKPIGNLFDNEVVLCKVKSQKEFDDNELLTPNPNLDLQVEFLPVDALATKKGTTDASINQLSYYKPILKEQSIFLQEEKESIKANIRVFLFPNTNPEFNFTTLHVSVSTSLDAILLQYCSMKSMKPSDYALKLSGKNVVANLEDSVGELDGNYDLELISIKQVKALGLKKMKTSTFGKPTLPTIQSADLTPDTGGQNRFLAAVDPLKMNSDERHPNNKRSGISPNKRSLAKEKPMSSKLSQLNEPTAGGGGFFKLKNSSKSSLRGGRRASYTDRSGINLDPSFNDAITGAYYKYRVWRRQQMSFINKHERTLAIDGDYLYIIPPENGFNRHHETAKTKCFHLSQVVLIQKSNRVPEYFKIFVNRSAGLKRYYFEAVSDAECEELVSRVNSLLSAYKMDHKGSIH</sequence>
<dbReference type="GO" id="GO:0031932">
    <property type="term" value="C:TORC2 complex"/>
    <property type="evidence" value="ECO:0007669"/>
    <property type="project" value="EnsemblFungi"/>
</dbReference>
<proteinExistence type="inferred from homology"/>
<name>A0A1G4JJQ1_9SACH</name>
<dbReference type="InterPro" id="IPR011993">
    <property type="entry name" value="PH-like_dom_sf"/>
</dbReference>
<dbReference type="GO" id="GO:0001558">
    <property type="term" value="P:regulation of cell growth"/>
    <property type="evidence" value="ECO:0007669"/>
    <property type="project" value="EnsemblFungi"/>
</dbReference>
<feature type="domain" description="AVO1/Sin1 ubiquitin-like" evidence="5">
    <location>
        <begin position="754"/>
        <end position="842"/>
    </location>
</feature>
<dbReference type="GO" id="GO:0005737">
    <property type="term" value="C:cytoplasm"/>
    <property type="evidence" value="ECO:0007669"/>
    <property type="project" value="EnsemblFungi"/>
</dbReference>
<feature type="region of interest" description="Disordered" evidence="2">
    <location>
        <begin position="295"/>
        <end position="321"/>
    </location>
</feature>
<dbReference type="EMBL" id="LT598458">
    <property type="protein sequence ID" value="SCU90655.1"/>
    <property type="molecule type" value="Genomic_DNA"/>
</dbReference>
<gene>
    <name evidence="6" type="ORF">LADA_0F05600G</name>
</gene>
<evidence type="ECO:0000259" key="3">
    <source>
        <dbReference type="Pfam" id="PF16978"/>
    </source>
</evidence>
<feature type="domain" description="CRIM" evidence="3">
    <location>
        <begin position="554"/>
        <end position="698"/>
    </location>
</feature>
<feature type="region of interest" description="Disordered" evidence="2">
    <location>
        <begin position="878"/>
        <end position="946"/>
    </location>
</feature>
<dbReference type="GO" id="GO:0038203">
    <property type="term" value="P:TORC2 signaling"/>
    <property type="evidence" value="ECO:0007669"/>
    <property type="project" value="TreeGrafter"/>
</dbReference>
<dbReference type="GO" id="GO:0030950">
    <property type="term" value="P:establishment or maintenance of actin cytoskeleton polarity"/>
    <property type="evidence" value="ECO:0007669"/>
    <property type="project" value="EnsemblFungi"/>
</dbReference>
<evidence type="ECO:0000259" key="5">
    <source>
        <dbReference type="Pfam" id="PF23164"/>
    </source>
</evidence>
<dbReference type="InterPro" id="IPR008828">
    <property type="entry name" value="Sin1/Avo1"/>
</dbReference>
<evidence type="ECO:0000256" key="1">
    <source>
        <dbReference type="ARBA" id="ARBA00009407"/>
    </source>
</evidence>
<dbReference type="InterPro" id="IPR031567">
    <property type="entry name" value="CRIM_dom"/>
</dbReference>
<feature type="region of interest" description="Disordered" evidence="2">
    <location>
        <begin position="477"/>
        <end position="529"/>
    </location>
</feature>
<dbReference type="STRING" id="1266660.A0A1G4JJQ1"/>
<dbReference type="InterPro" id="IPR056385">
    <property type="entry name" value="UBL_AVO1/Sin1"/>
</dbReference>
<dbReference type="GO" id="GO:0060090">
    <property type="term" value="F:molecular adaptor activity"/>
    <property type="evidence" value="ECO:0007669"/>
    <property type="project" value="EnsemblFungi"/>
</dbReference>
<dbReference type="GO" id="GO:0005886">
    <property type="term" value="C:plasma membrane"/>
    <property type="evidence" value="ECO:0007669"/>
    <property type="project" value="EnsemblFungi"/>
</dbReference>
<feature type="compositionally biased region" description="Polar residues" evidence="2">
    <location>
        <begin position="300"/>
        <end position="312"/>
    </location>
</feature>
<dbReference type="AlphaFoldDB" id="A0A1G4JJQ1"/>
<feature type="region of interest" description="Disordered" evidence="2">
    <location>
        <begin position="88"/>
        <end position="121"/>
    </location>
</feature>
<dbReference type="Pfam" id="PF16978">
    <property type="entry name" value="CRIM"/>
    <property type="match status" value="1"/>
</dbReference>
<feature type="compositionally biased region" description="Polar residues" evidence="2">
    <location>
        <begin position="501"/>
        <end position="512"/>
    </location>
</feature>
<dbReference type="PANTHER" id="PTHR13335:SF1">
    <property type="entry name" value="TARGET OF RAPAMYCIN COMPLEX 2 SUBUNIT MAPKAP1"/>
    <property type="match status" value="1"/>
</dbReference>
<evidence type="ECO:0000313" key="6">
    <source>
        <dbReference type="EMBL" id="SCU90655.1"/>
    </source>
</evidence>
<dbReference type="Proteomes" id="UP000190274">
    <property type="component" value="Chromosome F"/>
</dbReference>
<dbReference type="Gene3D" id="2.30.29.30">
    <property type="entry name" value="Pleckstrin-homology domain (PH domain)/Phosphotyrosine-binding domain (PTB)"/>
    <property type="match status" value="1"/>
</dbReference>
<evidence type="ECO:0000256" key="2">
    <source>
        <dbReference type="SAM" id="MobiDB-lite"/>
    </source>
</evidence>
<feature type="compositionally biased region" description="Low complexity" evidence="2">
    <location>
        <begin position="924"/>
        <end position="935"/>
    </location>
</feature>
<keyword evidence="7" id="KW-1185">Reference proteome</keyword>
<accession>A0A1G4JJQ1</accession>
<feature type="compositionally biased region" description="Acidic residues" evidence="2">
    <location>
        <begin position="235"/>
        <end position="248"/>
    </location>
</feature>
<dbReference type="OrthoDB" id="241990at2759"/>
<evidence type="ECO:0000313" key="7">
    <source>
        <dbReference type="Proteomes" id="UP000190274"/>
    </source>
</evidence>
<feature type="domain" description="SIN1-type PH" evidence="4">
    <location>
        <begin position="961"/>
        <end position="1064"/>
    </location>
</feature>